<name>X1QC19_9ZZZZ</name>
<reference evidence="1" key="1">
    <citation type="journal article" date="2014" name="Front. Microbiol.">
        <title>High frequency of phylogenetically diverse reductive dehalogenase-homologous genes in deep subseafloor sedimentary metagenomes.</title>
        <authorList>
            <person name="Kawai M."/>
            <person name="Futagami T."/>
            <person name="Toyoda A."/>
            <person name="Takaki Y."/>
            <person name="Nishi S."/>
            <person name="Hori S."/>
            <person name="Arai W."/>
            <person name="Tsubouchi T."/>
            <person name="Morono Y."/>
            <person name="Uchiyama I."/>
            <person name="Ito T."/>
            <person name="Fujiyama A."/>
            <person name="Inagaki F."/>
            <person name="Takami H."/>
        </authorList>
    </citation>
    <scope>NUCLEOTIDE SEQUENCE</scope>
    <source>
        <strain evidence="1">Expedition CK06-06</strain>
    </source>
</reference>
<dbReference type="AlphaFoldDB" id="X1QC19"/>
<proteinExistence type="predicted"/>
<accession>X1QC19</accession>
<gene>
    <name evidence="1" type="ORF">S06H3_38962</name>
</gene>
<sequence length="52" mass="6197">RVKNKAIRIASNTLNNFHQIQNKAGNLLYWWFTIYKEYCQKNNPPVLGFQRG</sequence>
<dbReference type="EMBL" id="BARV01023794">
    <property type="protein sequence ID" value="GAI40829.1"/>
    <property type="molecule type" value="Genomic_DNA"/>
</dbReference>
<protein>
    <submittedName>
        <fullName evidence="1">Uncharacterized protein</fullName>
    </submittedName>
</protein>
<comment type="caution">
    <text evidence="1">The sequence shown here is derived from an EMBL/GenBank/DDBJ whole genome shotgun (WGS) entry which is preliminary data.</text>
</comment>
<evidence type="ECO:0000313" key="1">
    <source>
        <dbReference type="EMBL" id="GAI40829.1"/>
    </source>
</evidence>
<organism evidence="1">
    <name type="scientific">marine sediment metagenome</name>
    <dbReference type="NCBI Taxonomy" id="412755"/>
    <lineage>
        <taxon>unclassified sequences</taxon>
        <taxon>metagenomes</taxon>
        <taxon>ecological metagenomes</taxon>
    </lineage>
</organism>
<feature type="non-terminal residue" evidence="1">
    <location>
        <position position="1"/>
    </location>
</feature>